<reference evidence="2 3" key="1">
    <citation type="journal article" date="2021" name="Int. J. Syst. Evol. Microbiol.">
        <title>Reticulibacter mediterranei gen. nov., sp. nov., within the new family Reticulibacteraceae fam. nov., and Ktedonospora formicarum gen. nov., sp. nov., Ktedonobacter robiniae sp. nov., Dictyobacter formicarum sp. nov. and Dictyobacter arantiisoli sp. nov., belonging to the class Ktedonobacteria.</title>
        <authorList>
            <person name="Yabe S."/>
            <person name="Zheng Y."/>
            <person name="Wang C.M."/>
            <person name="Sakai Y."/>
            <person name="Abe K."/>
            <person name="Yokota A."/>
            <person name="Donadio S."/>
            <person name="Cavaletti L."/>
            <person name="Monciardini P."/>
        </authorList>
    </citation>
    <scope>NUCLEOTIDE SEQUENCE [LARGE SCALE GENOMIC DNA]</scope>
    <source>
        <strain evidence="2 3">SOSP1-9</strain>
    </source>
</reference>
<dbReference type="SUPFAM" id="SSF53187">
    <property type="entry name" value="Zn-dependent exopeptidases"/>
    <property type="match status" value="1"/>
</dbReference>
<dbReference type="NCBIfam" id="TIGR01891">
    <property type="entry name" value="amidohydrolases"/>
    <property type="match status" value="1"/>
</dbReference>
<organism evidence="2 3">
    <name type="scientific">Dictyobacter formicarum</name>
    <dbReference type="NCBI Taxonomy" id="2778368"/>
    <lineage>
        <taxon>Bacteria</taxon>
        <taxon>Bacillati</taxon>
        <taxon>Chloroflexota</taxon>
        <taxon>Ktedonobacteria</taxon>
        <taxon>Ktedonobacterales</taxon>
        <taxon>Dictyobacteraceae</taxon>
        <taxon>Dictyobacter</taxon>
    </lineage>
</organism>
<protein>
    <submittedName>
        <fullName evidence="2">Peptidase M20</fullName>
    </submittedName>
</protein>
<name>A0ABQ3VKG7_9CHLR</name>
<evidence type="ECO:0000313" key="3">
    <source>
        <dbReference type="Proteomes" id="UP000635565"/>
    </source>
</evidence>
<dbReference type="PIRSF" id="PIRSF005962">
    <property type="entry name" value="Pept_M20D_amidohydro"/>
    <property type="match status" value="1"/>
</dbReference>
<proteinExistence type="predicted"/>
<dbReference type="InterPro" id="IPR002933">
    <property type="entry name" value="Peptidase_M20"/>
</dbReference>
<dbReference type="SUPFAM" id="SSF55031">
    <property type="entry name" value="Bacterial exopeptidase dimerisation domain"/>
    <property type="match status" value="1"/>
</dbReference>
<dbReference type="RefSeq" id="WP_201363247.1">
    <property type="nucleotide sequence ID" value="NZ_BNJJ01000009.1"/>
</dbReference>
<dbReference type="InterPro" id="IPR017439">
    <property type="entry name" value="Amidohydrolase"/>
</dbReference>
<dbReference type="Gene3D" id="3.40.630.10">
    <property type="entry name" value="Zn peptidases"/>
    <property type="match status" value="1"/>
</dbReference>
<dbReference type="Gene3D" id="3.30.70.360">
    <property type="match status" value="1"/>
</dbReference>
<dbReference type="PANTHER" id="PTHR11014:SF63">
    <property type="entry name" value="METALLOPEPTIDASE, PUTATIVE (AFU_ORTHOLOGUE AFUA_6G09600)-RELATED"/>
    <property type="match status" value="1"/>
</dbReference>
<dbReference type="Proteomes" id="UP000635565">
    <property type="component" value="Unassembled WGS sequence"/>
</dbReference>
<evidence type="ECO:0000259" key="1">
    <source>
        <dbReference type="Pfam" id="PF07687"/>
    </source>
</evidence>
<sequence length="398" mass="42390">MQQVSQPDSLKLEIDERVPDLVAMRRDLHEHPETAFEEVRTASIAEQRLRALGLEVQTGIAKTGVVGLLRGGAAGPDARTLAIRADMDALPIQELNTIDYRSQVDGKMHACGHDGHTSIGLTVADILSRRRSELKGNIKFIFQPAEEVVGGAKPMVEAGVMDDVDGVIGLHLFSVYPIGRVGVRAGTTFASADKLTLTVHGKGGHGGIPDGAVDPIMISAHVITALQTLISRETSPFSPAVITIGTINAGTAFNIIPEKVEMGGTLRAFSEEHRAYLTRRIEEVANGVATAMGGSCTVNVFDGCPPCVNNAAMTQMVQGAAVATVGQEFVDTGDDIRTTGADDMAYFLNAVPGCYFIVGANNEEKGARYPHHHPRFNVDEDALPIAVEVLVRSALAFF</sequence>
<accession>A0ABQ3VKG7</accession>
<dbReference type="InterPro" id="IPR011650">
    <property type="entry name" value="Peptidase_M20_dimer"/>
</dbReference>
<keyword evidence="3" id="KW-1185">Reference proteome</keyword>
<dbReference type="PANTHER" id="PTHR11014">
    <property type="entry name" value="PEPTIDASE M20 FAMILY MEMBER"/>
    <property type="match status" value="1"/>
</dbReference>
<dbReference type="EMBL" id="BNJJ01000009">
    <property type="protein sequence ID" value="GHO85606.1"/>
    <property type="molecule type" value="Genomic_DNA"/>
</dbReference>
<dbReference type="Pfam" id="PF07687">
    <property type="entry name" value="M20_dimer"/>
    <property type="match status" value="1"/>
</dbReference>
<feature type="domain" description="Peptidase M20 dimerisation" evidence="1">
    <location>
        <begin position="195"/>
        <end position="286"/>
    </location>
</feature>
<dbReference type="InterPro" id="IPR036264">
    <property type="entry name" value="Bact_exopeptidase_dim_dom"/>
</dbReference>
<gene>
    <name evidence="2" type="ORF">KSZ_36120</name>
</gene>
<dbReference type="Pfam" id="PF01546">
    <property type="entry name" value="Peptidase_M20"/>
    <property type="match status" value="1"/>
</dbReference>
<comment type="caution">
    <text evidence="2">The sequence shown here is derived from an EMBL/GenBank/DDBJ whole genome shotgun (WGS) entry which is preliminary data.</text>
</comment>
<evidence type="ECO:0000313" key="2">
    <source>
        <dbReference type="EMBL" id="GHO85606.1"/>
    </source>
</evidence>